<feature type="region of interest" description="Disordered" evidence="1">
    <location>
        <begin position="246"/>
        <end position="267"/>
    </location>
</feature>
<dbReference type="GeneID" id="93810244"/>
<evidence type="ECO:0000313" key="4">
    <source>
        <dbReference type="EMBL" id="SUI81560.1"/>
    </source>
</evidence>
<dbReference type="Pfam" id="PF20567">
    <property type="entry name" value="DUF6776"/>
    <property type="match status" value="1"/>
</dbReference>
<accession>A0A2T3H3F3</accession>
<reference evidence="4 5" key="1">
    <citation type="submission" date="2018-06" db="EMBL/GenBank/DDBJ databases">
        <authorList>
            <consortium name="Pathogen Informatics"/>
            <person name="Doyle S."/>
        </authorList>
    </citation>
    <scope>NUCLEOTIDE SEQUENCE [LARGE SCALE GENOMIC DNA]</scope>
    <source>
        <strain evidence="4 5">NCTC10738</strain>
    </source>
</reference>
<feature type="transmembrane region" description="Helical" evidence="2">
    <location>
        <begin position="21"/>
        <end position="43"/>
    </location>
</feature>
<name>A0A2T3H3F3_9GAMM</name>
<proteinExistence type="predicted"/>
<keyword evidence="2" id="KW-0812">Transmembrane</keyword>
<protein>
    <submittedName>
        <fullName evidence="4">Uncharacterized protein</fullName>
    </submittedName>
</protein>
<keyword evidence="2" id="KW-1133">Transmembrane helix</keyword>
<evidence type="ECO:0000256" key="1">
    <source>
        <dbReference type="SAM" id="MobiDB-lite"/>
    </source>
</evidence>
<sequence>MANYHRWLDRLQVMERNIRPSSLYLLLLVMVAFLTGLLSYHFFIPPGEVQLQQNDGKKKRLQGQLQEQAQLLASRNLELSLAKEANEEMQQLFNKQHKKQKELERELAFYRSIMAPEHNAEGVAIHGLELMPLAGPGQYRLKLILTQLQKRKQALKGRSEILLIGMQEGKQVELNLAKLVDTKLAFNFKYFQVLEAEFTLPEGFELQQMKAKVVVPASRWSKGAETEQSFSLPELLEGEKDPGIILEQNSQVTDNLPQQTDVRGSND</sequence>
<dbReference type="AlphaFoldDB" id="A0A2T3H3F3"/>
<dbReference type="InterPro" id="IPR046703">
    <property type="entry name" value="DUF6776"/>
</dbReference>
<keyword evidence="2" id="KW-0472">Membrane</keyword>
<keyword evidence="5" id="KW-1185">Reference proteome</keyword>
<organism evidence="4 5">
    <name type="scientific">Shewanella algae</name>
    <dbReference type="NCBI Taxonomy" id="38313"/>
    <lineage>
        <taxon>Bacteria</taxon>
        <taxon>Pseudomonadati</taxon>
        <taxon>Pseudomonadota</taxon>
        <taxon>Gammaproteobacteria</taxon>
        <taxon>Alteromonadales</taxon>
        <taxon>Shewanellaceae</taxon>
        <taxon>Shewanella</taxon>
    </lineage>
</organism>
<dbReference type="EMBL" id="UGYO01000001">
    <property type="protein sequence ID" value="SUI81560.1"/>
    <property type="molecule type" value="Genomic_DNA"/>
</dbReference>
<accession>A0A380AI72</accession>
<evidence type="ECO:0000313" key="5">
    <source>
        <dbReference type="Proteomes" id="UP000254069"/>
    </source>
</evidence>
<dbReference type="KEGG" id="salg:BS332_01325"/>
<evidence type="ECO:0000313" key="3">
    <source>
        <dbReference type="EMBL" id="BCV46094.1"/>
    </source>
</evidence>
<gene>
    <name evidence="4" type="ORF">NCTC10738_02866</name>
    <name evidence="3" type="ORF">TUM17379_31120</name>
</gene>
<reference evidence="3" key="2">
    <citation type="submission" date="2021-05" db="EMBL/GenBank/DDBJ databases">
        <title>Molecular characterization for Shewanella algae harboring chromosomal blaOXA-55-like strains isolated from clinical and environment sample.</title>
        <authorList>
            <person name="Ohama Y."/>
            <person name="Aoki K."/>
            <person name="Harada S."/>
            <person name="Moriya K."/>
            <person name="Ishii Y."/>
            <person name="Tateda K."/>
        </authorList>
    </citation>
    <scope>NUCLEOTIDE SEQUENCE</scope>
    <source>
        <strain evidence="3">TUM17379</strain>
    </source>
</reference>
<feature type="compositionally biased region" description="Polar residues" evidence="1">
    <location>
        <begin position="247"/>
        <end position="267"/>
    </location>
</feature>
<dbReference type="STRING" id="38313.GCA_000947195_03202"/>
<dbReference type="Proteomes" id="UP000254069">
    <property type="component" value="Unassembled WGS sequence"/>
</dbReference>
<dbReference type="RefSeq" id="WP_025010524.1">
    <property type="nucleotide sequence ID" value="NZ_AP024609.1"/>
</dbReference>
<dbReference type="EMBL" id="AP024613">
    <property type="protein sequence ID" value="BCV46094.1"/>
    <property type="molecule type" value="Genomic_DNA"/>
</dbReference>
<dbReference type="Proteomes" id="UP000825078">
    <property type="component" value="Chromosome"/>
</dbReference>
<evidence type="ECO:0000256" key="2">
    <source>
        <dbReference type="SAM" id="Phobius"/>
    </source>
</evidence>